<dbReference type="GO" id="GO:0005829">
    <property type="term" value="C:cytosol"/>
    <property type="evidence" value="ECO:0007669"/>
    <property type="project" value="TreeGrafter"/>
</dbReference>
<dbReference type="PRINTS" id="PR00034">
    <property type="entry name" value="HTHCRP"/>
</dbReference>
<evidence type="ECO:0000256" key="6">
    <source>
        <dbReference type="PROSITE-ProRule" id="PRU00169"/>
    </source>
</evidence>
<evidence type="ECO:0000259" key="7">
    <source>
        <dbReference type="PROSITE" id="PS50042"/>
    </source>
</evidence>
<keyword evidence="5" id="KW-0804">Transcription</keyword>
<dbReference type="Proteomes" id="UP000501802">
    <property type="component" value="Chromosome"/>
</dbReference>
<dbReference type="InterPro" id="IPR012318">
    <property type="entry name" value="HTH_CRP"/>
</dbReference>
<keyword evidence="3" id="KW-0805">Transcription regulation</keyword>
<organism evidence="10 11">
    <name type="scientific">Spirosoma aureum</name>
    <dbReference type="NCBI Taxonomy" id="2692134"/>
    <lineage>
        <taxon>Bacteria</taxon>
        <taxon>Pseudomonadati</taxon>
        <taxon>Bacteroidota</taxon>
        <taxon>Cytophagia</taxon>
        <taxon>Cytophagales</taxon>
        <taxon>Cytophagaceae</taxon>
        <taxon>Spirosoma</taxon>
    </lineage>
</organism>
<dbReference type="SMART" id="SM00419">
    <property type="entry name" value="HTH_CRP"/>
    <property type="match status" value="1"/>
</dbReference>
<gene>
    <name evidence="10" type="ORF">G8759_02780</name>
</gene>
<dbReference type="GO" id="GO:0006355">
    <property type="term" value="P:regulation of DNA-templated transcription"/>
    <property type="evidence" value="ECO:0007669"/>
    <property type="project" value="InterPro"/>
</dbReference>
<dbReference type="PROSITE" id="PS51063">
    <property type="entry name" value="HTH_CRP_2"/>
    <property type="match status" value="1"/>
</dbReference>
<dbReference type="SUPFAM" id="SSF52172">
    <property type="entry name" value="CheY-like"/>
    <property type="match status" value="1"/>
</dbReference>
<evidence type="ECO:0000259" key="9">
    <source>
        <dbReference type="PROSITE" id="PS51063"/>
    </source>
</evidence>
<keyword evidence="2" id="KW-0902">Two-component regulatory system</keyword>
<dbReference type="InterPro" id="IPR018490">
    <property type="entry name" value="cNMP-bd_dom_sf"/>
</dbReference>
<keyword evidence="1 6" id="KW-0597">Phosphoprotein</keyword>
<dbReference type="SUPFAM" id="SSF46785">
    <property type="entry name" value="Winged helix' DNA-binding domain"/>
    <property type="match status" value="1"/>
</dbReference>
<proteinExistence type="predicted"/>
<dbReference type="PANTHER" id="PTHR48111:SF4">
    <property type="entry name" value="DNA-BINDING DUAL TRANSCRIPTIONAL REGULATOR OMPR"/>
    <property type="match status" value="1"/>
</dbReference>
<dbReference type="Gene3D" id="2.60.120.10">
    <property type="entry name" value="Jelly Rolls"/>
    <property type="match status" value="1"/>
</dbReference>
<accession>A0A6G9AGN2</accession>
<keyword evidence="11" id="KW-1185">Reference proteome</keyword>
<dbReference type="InterPro" id="IPR000595">
    <property type="entry name" value="cNMP-bd_dom"/>
</dbReference>
<dbReference type="CDD" id="cd17574">
    <property type="entry name" value="REC_OmpR"/>
    <property type="match status" value="1"/>
</dbReference>
<dbReference type="Pfam" id="PF00072">
    <property type="entry name" value="Response_reg"/>
    <property type="match status" value="1"/>
</dbReference>
<feature type="domain" description="Response regulatory" evidence="8">
    <location>
        <begin position="3"/>
        <end position="119"/>
    </location>
</feature>
<sequence>MKTILLIEDNDAIRENTAEILELTGYTVHVAENGKAGVEKALASRPDLVICDIMMPVLDGYGVLHIFNKNPNLSGIPFIFLTAKTERTDFRKGMELGADDYLTKPFDESELLSAIEGRLNRFQHVGPHYQASDDDPAETNDSADFLEQARQSGSLESLLTGRKVHSVRKKQYIYTEGDDPTRLYFLKSGKIKTVRSNADGKELITGFYNPGEFFGYMALLENVDYTDSAVVLEDSELVYIPNEEFKQLLLANNEVSQQFIQLLAGRVSEKEKQLVAMAYSSLRRRVADALLRLYEKHAADSTSQAESLDREAQSLIQLSRDDLASVVGTATESLIRTLSEFKQDGLIELVGSGIRVLQPDKLRRANW</sequence>
<dbReference type="InterPro" id="IPR011006">
    <property type="entry name" value="CheY-like_superfamily"/>
</dbReference>
<evidence type="ECO:0000256" key="5">
    <source>
        <dbReference type="ARBA" id="ARBA00023163"/>
    </source>
</evidence>
<dbReference type="PROSITE" id="PS50110">
    <property type="entry name" value="RESPONSE_REGULATORY"/>
    <property type="match status" value="1"/>
</dbReference>
<name>A0A6G9AGN2_9BACT</name>
<reference evidence="10 11" key="1">
    <citation type="submission" date="2020-03" db="EMBL/GenBank/DDBJ databases">
        <authorList>
            <person name="Kim M.K."/>
        </authorList>
    </citation>
    <scope>NUCLEOTIDE SEQUENCE [LARGE SCALE GENOMIC DNA]</scope>
    <source>
        <strain evidence="10 11">BT328</strain>
    </source>
</reference>
<evidence type="ECO:0000259" key="8">
    <source>
        <dbReference type="PROSITE" id="PS50110"/>
    </source>
</evidence>
<dbReference type="EMBL" id="CP050063">
    <property type="protein sequence ID" value="QIP11632.1"/>
    <property type="molecule type" value="Genomic_DNA"/>
</dbReference>
<dbReference type="Pfam" id="PF13545">
    <property type="entry name" value="HTH_Crp_2"/>
    <property type="match status" value="1"/>
</dbReference>
<dbReference type="GO" id="GO:0032993">
    <property type="term" value="C:protein-DNA complex"/>
    <property type="evidence" value="ECO:0007669"/>
    <property type="project" value="TreeGrafter"/>
</dbReference>
<dbReference type="PANTHER" id="PTHR48111">
    <property type="entry name" value="REGULATOR OF RPOS"/>
    <property type="match status" value="1"/>
</dbReference>
<dbReference type="Gene3D" id="3.40.50.2300">
    <property type="match status" value="1"/>
</dbReference>
<dbReference type="PROSITE" id="PS50042">
    <property type="entry name" value="CNMP_BINDING_3"/>
    <property type="match status" value="1"/>
</dbReference>
<dbReference type="SUPFAM" id="SSF51206">
    <property type="entry name" value="cAMP-binding domain-like"/>
    <property type="match status" value="1"/>
</dbReference>
<evidence type="ECO:0000313" key="10">
    <source>
        <dbReference type="EMBL" id="QIP11632.1"/>
    </source>
</evidence>
<protein>
    <submittedName>
        <fullName evidence="10">Response regulator</fullName>
    </submittedName>
</protein>
<evidence type="ECO:0000256" key="2">
    <source>
        <dbReference type="ARBA" id="ARBA00023012"/>
    </source>
</evidence>
<dbReference type="KEGG" id="spib:G8759_02780"/>
<dbReference type="Gene3D" id="1.10.10.10">
    <property type="entry name" value="Winged helix-like DNA-binding domain superfamily/Winged helix DNA-binding domain"/>
    <property type="match status" value="1"/>
</dbReference>
<evidence type="ECO:0000256" key="4">
    <source>
        <dbReference type="ARBA" id="ARBA00023125"/>
    </source>
</evidence>
<evidence type="ECO:0000256" key="3">
    <source>
        <dbReference type="ARBA" id="ARBA00023015"/>
    </source>
</evidence>
<dbReference type="InterPro" id="IPR039420">
    <property type="entry name" value="WalR-like"/>
</dbReference>
<dbReference type="AlphaFoldDB" id="A0A6G9AGN2"/>
<dbReference type="GO" id="GO:0000976">
    <property type="term" value="F:transcription cis-regulatory region binding"/>
    <property type="evidence" value="ECO:0007669"/>
    <property type="project" value="TreeGrafter"/>
</dbReference>
<dbReference type="InterPro" id="IPR036388">
    <property type="entry name" value="WH-like_DNA-bd_sf"/>
</dbReference>
<dbReference type="InterPro" id="IPR036390">
    <property type="entry name" value="WH_DNA-bd_sf"/>
</dbReference>
<dbReference type="Pfam" id="PF00027">
    <property type="entry name" value="cNMP_binding"/>
    <property type="match status" value="1"/>
</dbReference>
<dbReference type="InterPro" id="IPR014710">
    <property type="entry name" value="RmlC-like_jellyroll"/>
</dbReference>
<dbReference type="GO" id="GO:0000156">
    <property type="term" value="F:phosphorelay response regulator activity"/>
    <property type="evidence" value="ECO:0007669"/>
    <property type="project" value="TreeGrafter"/>
</dbReference>
<feature type="modified residue" description="4-aspartylphosphate" evidence="6">
    <location>
        <position position="52"/>
    </location>
</feature>
<dbReference type="SMART" id="SM00100">
    <property type="entry name" value="cNMP"/>
    <property type="match status" value="1"/>
</dbReference>
<evidence type="ECO:0000256" key="1">
    <source>
        <dbReference type="ARBA" id="ARBA00022553"/>
    </source>
</evidence>
<evidence type="ECO:0000313" key="11">
    <source>
        <dbReference type="Proteomes" id="UP000501802"/>
    </source>
</evidence>
<feature type="domain" description="HTH crp-type" evidence="9">
    <location>
        <begin position="280"/>
        <end position="360"/>
    </location>
</feature>
<dbReference type="CDD" id="cd00038">
    <property type="entry name" value="CAP_ED"/>
    <property type="match status" value="1"/>
</dbReference>
<keyword evidence="4" id="KW-0238">DNA-binding</keyword>
<feature type="domain" description="Cyclic nucleotide-binding" evidence="7">
    <location>
        <begin position="146"/>
        <end position="266"/>
    </location>
</feature>
<dbReference type="RefSeq" id="WP_167205006.1">
    <property type="nucleotide sequence ID" value="NZ_CP050063.1"/>
</dbReference>
<dbReference type="SMART" id="SM00448">
    <property type="entry name" value="REC"/>
    <property type="match status" value="1"/>
</dbReference>
<dbReference type="InterPro" id="IPR001789">
    <property type="entry name" value="Sig_transdc_resp-reg_receiver"/>
</dbReference>